<protein>
    <recommendedName>
        <fullName evidence="1">RNA-directed DNA polymerase</fullName>
        <ecNumber evidence="1">2.7.7.49</ecNumber>
    </recommendedName>
</protein>
<dbReference type="InterPro" id="IPR009003">
    <property type="entry name" value="Peptidase_S1_PA"/>
</dbReference>
<dbReference type="InterPro" id="IPR000123">
    <property type="entry name" value="Reverse_transcriptase_msDNA"/>
</dbReference>
<reference evidence="12" key="1">
    <citation type="submission" date="2014-09" db="EMBL/GenBank/DDBJ databases">
        <authorList>
            <person name="Gomez-Valero L."/>
        </authorList>
    </citation>
    <scope>NUCLEOTIDE SEQUENCE [LARGE SCALE GENOMIC DNA]</scope>
    <source>
        <strain evidence="12">ATCC700992</strain>
    </source>
</reference>
<proteinExistence type="inferred from homology"/>
<evidence type="ECO:0000256" key="3">
    <source>
        <dbReference type="ARBA" id="ARBA00022695"/>
    </source>
</evidence>
<gene>
    <name evidence="11" type="ORF">LFA_1903</name>
</gene>
<evidence type="ECO:0000256" key="4">
    <source>
        <dbReference type="ARBA" id="ARBA00022723"/>
    </source>
</evidence>
<keyword evidence="11" id="KW-0645">Protease</keyword>
<dbReference type="SUPFAM" id="SSF50494">
    <property type="entry name" value="Trypsin-like serine proteases"/>
    <property type="match status" value="1"/>
</dbReference>
<evidence type="ECO:0000256" key="2">
    <source>
        <dbReference type="ARBA" id="ARBA00022679"/>
    </source>
</evidence>
<evidence type="ECO:0000256" key="9">
    <source>
        <dbReference type="ARBA" id="ARBA00048173"/>
    </source>
</evidence>
<dbReference type="CDD" id="cd03487">
    <property type="entry name" value="RT_Bac_retron_II"/>
    <property type="match status" value="1"/>
</dbReference>
<dbReference type="PANTHER" id="PTHR34047:SF7">
    <property type="entry name" value="RNA-DIRECTED DNA POLYMERASE"/>
    <property type="match status" value="1"/>
</dbReference>
<evidence type="ECO:0000259" key="10">
    <source>
        <dbReference type="PROSITE" id="PS50878"/>
    </source>
</evidence>
<dbReference type="OrthoDB" id="7055795at2"/>
<comment type="similarity">
    <text evidence="8">Belongs to the bacterial reverse transcriptase family.</text>
</comment>
<dbReference type="GO" id="GO:0003964">
    <property type="term" value="F:RNA-directed DNA polymerase activity"/>
    <property type="evidence" value="ECO:0007669"/>
    <property type="project" value="UniProtKB-KW"/>
</dbReference>
<dbReference type="HOGENOM" id="CLU_034461_0_0_6"/>
<dbReference type="GO" id="GO:0006508">
    <property type="term" value="P:proteolysis"/>
    <property type="evidence" value="ECO:0007669"/>
    <property type="project" value="UniProtKB-KW"/>
</dbReference>
<accession>A0A098G720</accession>
<organism evidence="11 12">
    <name type="scientific">Legionella fallonii LLAP-10</name>
    <dbReference type="NCBI Taxonomy" id="1212491"/>
    <lineage>
        <taxon>Bacteria</taxon>
        <taxon>Pseudomonadati</taxon>
        <taxon>Pseudomonadota</taxon>
        <taxon>Gammaproteobacteria</taxon>
        <taxon>Legionellales</taxon>
        <taxon>Legionellaceae</taxon>
        <taxon>Legionella</taxon>
    </lineage>
</organism>
<dbReference type="EMBL" id="LN614827">
    <property type="protein sequence ID" value="CEG57295.1"/>
    <property type="molecule type" value="Genomic_DNA"/>
</dbReference>
<evidence type="ECO:0000256" key="7">
    <source>
        <dbReference type="ARBA" id="ARBA00023118"/>
    </source>
</evidence>
<dbReference type="GO" id="GO:0008233">
    <property type="term" value="F:peptidase activity"/>
    <property type="evidence" value="ECO:0007669"/>
    <property type="project" value="UniProtKB-KW"/>
</dbReference>
<keyword evidence="11" id="KW-0378">Hydrolase</keyword>
<keyword evidence="5" id="KW-0460">Magnesium</keyword>
<dbReference type="InterPro" id="IPR043504">
    <property type="entry name" value="Peptidase_S1_PA_chymotrypsin"/>
</dbReference>
<dbReference type="InterPro" id="IPR051083">
    <property type="entry name" value="GrpII_Intron_Splice-Mob/Def"/>
</dbReference>
<sequence>MDNIDFKDCRTVKDLSHFLGMNYKKLSSLIYPNTNRLYVTFIIPKKSGEDRTIDAPKPILKAIQRKLSIEFNKIYNPRKNTHGFICGKSIVTNANQHINKRYIFNIDFKDFFHSIHFGRIRNLFMSDLFAFTYEVATVLAHICCHNNRLPQGAPTSPVLTNIISFKLDNDLFKLSFDNKCSVTRYADDVSFSFSCNKRNFPKDILYFNKAKEIVPGIKLREVIEKNGFEINNNKVRLQNKTQRQQVTGITVNQKLNIHRSYIIKTRSMLHAWDKYGLEQAAKEYLSKYIEKDYSNNDKNRINSNESLFFKQVISGRINYIGMVRGINDEIYRKIRYKYSCLIGVPDENLKKSLDDILSESVFILENNIGIAQGTAFLVEQLGLVTAYHVIEDINEENSCLIDFFRCNEVDKKRKATLFKTSQKNDIAIFTLNNNFQDITPLKLGDASKLKRGVEIKLFGFPGYNTGDECHCDNGKITQKKKLYGFDVWLVDIPITHGISGGPVLNANNEVIGIAIVGSEKNDKSTISQGFIPITKALAMLQDQ</sequence>
<evidence type="ECO:0000313" key="12">
    <source>
        <dbReference type="Proteomes" id="UP000032430"/>
    </source>
</evidence>
<feature type="domain" description="Reverse transcriptase" evidence="10">
    <location>
        <begin position="24"/>
        <end position="251"/>
    </location>
</feature>
<dbReference type="GO" id="GO:0051607">
    <property type="term" value="P:defense response to virus"/>
    <property type="evidence" value="ECO:0007669"/>
    <property type="project" value="UniProtKB-KW"/>
</dbReference>
<dbReference type="PRINTS" id="PR00866">
    <property type="entry name" value="RNADNAPOLMS"/>
</dbReference>
<dbReference type="PANTHER" id="PTHR34047">
    <property type="entry name" value="NUCLEAR INTRON MATURASE 1, MITOCHONDRIAL-RELATED"/>
    <property type="match status" value="1"/>
</dbReference>
<keyword evidence="12" id="KW-1185">Reference proteome</keyword>
<dbReference type="Pfam" id="PF00078">
    <property type="entry name" value="RVT_1"/>
    <property type="match status" value="1"/>
</dbReference>
<keyword evidence="7" id="KW-0051">Antiviral defense</keyword>
<name>A0A098G720_9GAMM</name>
<dbReference type="PROSITE" id="PS50878">
    <property type="entry name" value="RT_POL"/>
    <property type="match status" value="1"/>
</dbReference>
<evidence type="ECO:0000256" key="5">
    <source>
        <dbReference type="ARBA" id="ARBA00022842"/>
    </source>
</evidence>
<keyword evidence="3" id="KW-0548">Nucleotidyltransferase</keyword>
<dbReference type="AlphaFoldDB" id="A0A098G720"/>
<evidence type="ECO:0000256" key="8">
    <source>
        <dbReference type="ARBA" id="ARBA00034120"/>
    </source>
</evidence>
<keyword evidence="6" id="KW-0695">RNA-directed DNA polymerase</keyword>
<dbReference type="STRING" id="1212491.LFA_1903"/>
<comment type="catalytic activity">
    <reaction evidence="9">
        <text>DNA(n) + a 2'-deoxyribonucleoside 5'-triphosphate = DNA(n+1) + diphosphate</text>
        <dbReference type="Rhea" id="RHEA:22508"/>
        <dbReference type="Rhea" id="RHEA-COMP:17339"/>
        <dbReference type="Rhea" id="RHEA-COMP:17340"/>
        <dbReference type="ChEBI" id="CHEBI:33019"/>
        <dbReference type="ChEBI" id="CHEBI:61560"/>
        <dbReference type="ChEBI" id="CHEBI:173112"/>
        <dbReference type="EC" id="2.7.7.49"/>
    </reaction>
</comment>
<keyword evidence="2" id="KW-0808">Transferase</keyword>
<dbReference type="RefSeq" id="WP_045095817.1">
    <property type="nucleotide sequence ID" value="NZ_LN614827.1"/>
</dbReference>
<dbReference type="Proteomes" id="UP000032430">
    <property type="component" value="Chromosome I"/>
</dbReference>
<evidence type="ECO:0000256" key="6">
    <source>
        <dbReference type="ARBA" id="ARBA00022918"/>
    </source>
</evidence>
<evidence type="ECO:0000256" key="1">
    <source>
        <dbReference type="ARBA" id="ARBA00012493"/>
    </source>
</evidence>
<dbReference type="SUPFAM" id="SSF56672">
    <property type="entry name" value="DNA/RNA polymerases"/>
    <property type="match status" value="1"/>
</dbReference>
<dbReference type="GO" id="GO:0003723">
    <property type="term" value="F:RNA binding"/>
    <property type="evidence" value="ECO:0007669"/>
    <property type="project" value="InterPro"/>
</dbReference>
<dbReference type="GO" id="GO:0046872">
    <property type="term" value="F:metal ion binding"/>
    <property type="evidence" value="ECO:0007669"/>
    <property type="project" value="UniProtKB-KW"/>
</dbReference>
<evidence type="ECO:0000313" key="11">
    <source>
        <dbReference type="EMBL" id="CEG57295.1"/>
    </source>
</evidence>
<dbReference type="Pfam" id="PF13365">
    <property type="entry name" value="Trypsin_2"/>
    <property type="match status" value="1"/>
</dbReference>
<dbReference type="KEGG" id="lfa:LFA_1903"/>
<dbReference type="Gene3D" id="2.40.10.10">
    <property type="entry name" value="Trypsin-like serine proteases"/>
    <property type="match status" value="2"/>
</dbReference>
<keyword evidence="4" id="KW-0479">Metal-binding</keyword>
<dbReference type="EC" id="2.7.7.49" evidence="1"/>
<dbReference type="InterPro" id="IPR043502">
    <property type="entry name" value="DNA/RNA_pol_sf"/>
</dbReference>
<dbReference type="InterPro" id="IPR000477">
    <property type="entry name" value="RT_dom"/>
</dbReference>